<accession>A0ACB8XPI4</accession>
<comment type="caution">
    <text evidence="1">The sequence shown here is derived from an EMBL/GenBank/DDBJ whole genome shotgun (WGS) entry which is preliminary data.</text>
</comment>
<reference evidence="1 2" key="2">
    <citation type="journal article" date="2022" name="Mol. Ecol. Resour.">
        <title>The genomes of chicory, endive, great burdock and yacon provide insights into Asteraceae paleo-polyploidization history and plant inulin production.</title>
        <authorList>
            <person name="Fan W."/>
            <person name="Wang S."/>
            <person name="Wang H."/>
            <person name="Wang A."/>
            <person name="Jiang F."/>
            <person name="Liu H."/>
            <person name="Zhao H."/>
            <person name="Xu D."/>
            <person name="Zhang Y."/>
        </authorList>
    </citation>
    <scope>NUCLEOTIDE SEQUENCE [LARGE SCALE GENOMIC DNA]</scope>
    <source>
        <strain evidence="2">cv. Niubang</strain>
    </source>
</reference>
<evidence type="ECO:0000313" key="2">
    <source>
        <dbReference type="Proteomes" id="UP001055879"/>
    </source>
</evidence>
<organism evidence="1 2">
    <name type="scientific">Arctium lappa</name>
    <name type="common">Greater burdock</name>
    <name type="synonym">Lappa major</name>
    <dbReference type="NCBI Taxonomy" id="4217"/>
    <lineage>
        <taxon>Eukaryota</taxon>
        <taxon>Viridiplantae</taxon>
        <taxon>Streptophyta</taxon>
        <taxon>Embryophyta</taxon>
        <taxon>Tracheophyta</taxon>
        <taxon>Spermatophyta</taxon>
        <taxon>Magnoliopsida</taxon>
        <taxon>eudicotyledons</taxon>
        <taxon>Gunneridae</taxon>
        <taxon>Pentapetalae</taxon>
        <taxon>asterids</taxon>
        <taxon>campanulids</taxon>
        <taxon>Asterales</taxon>
        <taxon>Asteraceae</taxon>
        <taxon>Carduoideae</taxon>
        <taxon>Cardueae</taxon>
        <taxon>Arctiinae</taxon>
        <taxon>Arctium</taxon>
    </lineage>
</organism>
<sequence>MIIGKGKEKPSIQACHTHVSKTQGGREGGRERYSSVCTRGGVDVNSFVYIASLMPRALSLYLSLSHIPLFFPCCASSFSSDCLNLLSGFSRLSNLGFGFRFLQSVLKVHISFQQTRIRDVNISL</sequence>
<reference evidence="2" key="1">
    <citation type="journal article" date="2022" name="Mol. Ecol. Resour.">
        <title>The genomes of chicory, endive, great burdock and yacon provide insights into Asteraceae palaeo-polyploidization history and plant inulin production.</title>
        <authorList>
            <person name="Fan W."/>
            <person name="Wang S."/>
            <person name="Wang H."/>
            <person name="Wang A."/>
            <person name="Jiang F."/>
            <person name="Liu H."/>
            <person name="Zhao H."/>
            <person name="Xu D."/>
            <person name="Zhang Y."/>
        </authorList>
    </citation>
    <scope>NUCLEOTIDE SEQUENCE [LARGE SCALE GENOMIC DNA]</scope>
    <source>
        <strain evidence="2">cv. Niubang</strain>
    </source>
</reference>
<name>A0ACB8XPI4_ARCLA</name>
<gene>
    <name evidence="1" type="ORF">L6452_38569</name>
</gene>
<dbReference type="Proteomes" id="UP001055879">
    <property type="component" value="Linkage Group LG15"/>
</dbReference>
<evidence type="ECO:0000313" key="1">
    <source>
        <dbReference type="EMBL" id="KAI3672480.1"/>
    </source>
</evidence>
<proteinExistence type="predicted"/>
<protein>
    <submittedName>
        <fullName evidence="1">Uncharacterized protein</fullName>
    </submittedName>
</protein>
<keyword evidence="2" id="KW-1185">Reference proteome</keyword>
<dbReference type="EMBL" id="CM042061">
    <property type="protein sequence ID" value="KAI3672480.1"/>
    <property type="molecule type" value="Genomic_DNA"/>
</dbReference>